<dbReference type="InterPro" id="IPR035965">
    <property type="entry name" value="PAS-like_dom_sf"/>
</dbReference>
<evidence type="ECO:0000256" key="7">
    <source>
        <dbReference type="ARBA" id="ARBA00022840"/>
    </source>
</evidence>
<dbReference type="InterPro" id="IPR036890">
    <property type="entry name" value="HATPase_C_sf"/>
</dbReference>
<feature type="domain" description="GAF" evidence="8">
    <location>
        <begin position="202"/>
        <end position="346"/>
    </location>
</feature>
<evidence type="ECO:0000256" key="6">
    <source>
        <dbReference type="ARBA" id="ARBA00022777"/>
    </source>
</evidence>
<dbReference type="Pfam" id="PF08448">
    <property type="entry name" value="PAS_4"/>
    <property type="match status" value="1"/>
</dbReference>
<dbReference type="Proteomes" id="UP000469949">
    <property type="component" value="Unassembled WGS sequence"/>
</dbReference>
<keyword evidence="7" id="KW-0067">ATP-binding</keyword>
<dbReference type="GO" id="GO:0004673">
    <property type="term" value="F:protein histidine kinase activity"/>
    <property type="evidence" value="ECO:0007669"/>
    <property type="project" value="UniProtKB-EC"/>
</dbReference>
<dbReference type="SMART" id="SM00911">
    <property type="entry name" value="HWE_HK"/>
    <property type="match status" value="1"/>
</dbReference>
<dbReference type="PANTHER" id="PTHR43102:SF2">
    <property type="entry name" value="GAF DOMAIN-CONTAINING PROTEIN"/>
    <property type="match status" value="1"/>
</dbReference>
<reference evidence="10 11" key="1">
    <citation type="submission" date="2019-10" db="EMBL/GenBank/DDBJ databases">
        <title>Draft Genome Sequence of the Caffeine Degrading Methylotroph Methylorubrum populi PINKEL.</title>
        <authorList>
            <person name="Dawson S.C."/>
            <person name="Zhang X."/>
            <person name="Wright M.E."/>
            <person name="Sharma G."/>
            <person name="Langner J.T."/>
            <person name="Ditty J.L."/>
            <person name="Subuyuj G.A."/>
        </authorList>
    </citation>
    <scope>NUCLEOTIDE SEQUENCE [LARGE SCALE GENOMIC DNA]</scope>
    <source>
        <strain evidence="10 11">Pinkel</strain>
    </source>
</reference>
<keyword evidence="3" id="KW-0597">Phosphoprotein</keyword>
<dbReference type="SUPFAM" id="SSF55785">
    <property type="entry name" value="PYP-like sensor domain (PAS domain)"/>
    <property type="match status" value="1"/>
</dbReference>
<comment type="caution">
    <text evidence="10">The sequence shown here is derived from an EMBL/GenBank/DDBJ whole genome shotgun (WGS) entry which is preliminary data.</text>
</comment>
<dbReference type="EC" id="2.7.13.3" evidence="2"/>
<dbReference type="InterPro" id="IPR029016">
    <property type="entry name" value="GAF-like_dom_sf"/>
</dbReference>
<dbReference type="Gene3D" id="3.30.450.40">
    <property type="match status" value="3"/>
</dbReference>
<accession>A0A833N383</accession>
<dbReference type="InterPro" id="IPR013656">
    <property type="entry name" value="PAS_4"/>
</dbReference>
<evidence type="ECO:0000256" key="3">
    <source>
        <dbReference type="ARBA" id="ARBA00022553"/>
    </source>
</evidence>
<organism evidence="10 11">
    <name type="scientific">Methylorubrum populi</name>
    <dbReference type="NCBI Taxonomy" id="223967"/>
    <lineage>
        <taxon>Bacteria</taxon>
        <taxon>Pseudomonadati</taxon>
        <taxon>Pseudomonadota</taxon>
        <taxon>Alphaproteobacteria</taxon>
        <taxon>Hyphomicrobiales</taxon>
        <taxon>Methylobacteriaceae</taxon>
        <taxon>Methylorubrum</taxon>
    </lineage>
</organism>
<dbReference type="Pfam" id="PF01590">
    <property type="entry name" value="GAF"/>
    <property type="match status" value="2"/>
</dbReference>
<evidence type="ECO:0000259" key="9">
    <source>
        <dbReference type="SMART" id="SM00911"/>
    </source>
</evidence>
<dbReference type="InterPro" id="IPR011102">
    <property type="entry name" value="Sig_transdc_His_kinase_HWE"/>
</dbReference>
<keyword evidence="6" id="KW-0418">Kinase</keyword>
<dbReference type="RefSeq" id="WP_425515114.1">
    <property type="nucleotide sequence ID" value="NZ_WEKV01000009.1"/>
</dbReference>
<dbReference type="Gene3D" id="3.30.565.10">
    <property type="entry name" value="Histidine kinase-like ATPase, C-terminal domain"/>
    <property type="match status" value="1"/>
</dbReference>
<dbReference type="Gene3D" id="3.30.450.20">
    <property type="entry name" value="PAS domain"/>
    <property type="match status" value="1"/>
</dbReference>
<dbReference type="GO" id="GO:0005524">
    <property type="term" value="F:ATP binding"/>
    <property type="evidence" value="ECO:0007669"/>
    <property type="project" value="UniProtKB-KW"/>
</dbReference>
<evidence type="ECO:0000256" key="4">
    <source>
        <dbReference type="ARBA" id="ARBA00022679"/>
    </source>
</evidence>
<dbReference type="SUPFAM" id="SSF55874">
    <property type="entry name" value="ATPase domain of HSP90 chaperone/DNA topoisomerase II/histidine kinase"/>
    <property type="match status" value="1"/>
</dbReference>
<evidence type="ECO:0000259" key="8">
    <source>
        <dbReference type="SMART" id="SM00065"/>
    </source>
</evidence>
<keyword evidence="4" id="KW-0808">Transferase</keyword>
<dbReference type="SUPFAM" id="SSF55781">
    <property type="entry name" value="GAF domain-like"/>
    <property type="match status" value="3"/>
</dbReference>
<evidence type="ECO:0000313" key="10">
    <source>
        <dbReference type="EMBL" id="KAB7785610.1"/>
    </source>
</evidence>
<dbReference type="PANTHER" id="PTHR43102">
    <property type="entry name" value="SLR1143 PROTEIN"/>
    <property type="match status" value="1"/>
</dbReference>
<evidence type="ECO:0000256" key="1">
    <source>
        <dbReference type="ARBA" id="ARBA00000085"/>
    </source>
</evidence>
<feature type="domain" description="GAF" evidence="8">
    <location>
        <begin position="28"/>
        <end position="173"/>
    </location>
</feature>
<protein>
    <recommendedName>
        <fullName evidence="2">histidine kinase</fullName>
        <ecNumber evidence="2">2.7.13.3</ecNumber>
    </recommendedName>
</protein>
<feature type="domain" description="Signal transduction histidine kinase HWE region" evidence="9">
    <location>
        <begin position="640"/>
        <end position="719"/>
    </location>
</feature>
<evidence type="ECO:0000256" key="2">
    <source>
        <dbReference type="ARBA" id="ARBA00012438"/>
    </source>
</evidence>
<feature type="domain" description="GAF" evidence="8">
    <location>
        <begin position="486"/>
        <end position="635"/>
    </location>
</feature>
<comment type="catalytic activity">
    <reaction evidence="1">
        <text>ATP + protein L-histidine = ADP + protein N-phospho-L-histidine.</text>
        <dbReference type="EC" id="2.7.13.3"/>
    </reaction>
</comment>
<sequence>MPPVTLPPVVSDPARLEALESYAILDTPAEPGYDDIVALACRLCAVPVALVSLVTGDRQWFKARAGFPACETDLNSSVCAYALEQPEELLIIPDLTADPRTSANPLVVGEPFIRFYAGAPLVTPEGQVLGSLCVIDHQPRPEGLTDTQADDLRALARQVMTQLELRRALLARDLTRAKERRAYVAREALRDTQAALTALGDDLDAVLRTIIDGAMRAVPAAEGGAVQLIDGDTLEFRTVRGTLVPYQGLRIGMQGTLAGHCATTRMPQRMADAFTAPYVNRDLIAPLNLRSAVTVPLLRGDTLLGVLQLQSGKPEAFSAYDLELLRLFAGVTTSGLGEVTAHAGMRASDTFWRGLFHRLNEGFIIGEVVRDEAGRVTDWRYVEVNPAWGELVGIDSSTVAGRTIRAVFPGIEDEWISEFAQVVETGHATTFTRQVGSLRRWYEGRAFKLDGERFAVIFLEVTARIEADARRNALLTLVDRLRDLTTIPEMTQAASEIVGRTLGASRAGFGLIVGDVEFIDIELDWTAPGQVSVAGRHRYDDFGNIRAPLQRGEALVVNDVASDPRTRDDASTWQGFDIAAFVHMPVRERDRTVAVFIAHDVTSRVWTPDELAFLRNVADRVEVSVARVRAQELQTVLNAELAHRLKNTLAIVQSIAASTLRGVTEREPVEAFERRVLALSRAHDVLMQKSWSAARMRAVMESVLCMQTDMDRFALDGPDMDISPQAALSLSLLLHELATNALKYGALSADAGRVRIGWRTEGSQVPTLVLDWSEHGGPAVTPPSNRGGFGSKLIRMGLMGTRSATLDFDPVGLRAEFRAPLAEVQVLVH</sequence>
<name>A0A833N383_9HYPH</name>
<evidence type="ECO:0000256" key="5">
    <source>
        <dbReference type="ARBA" id="ARBA00022741"/>
    </source>
</evidence>
<proteinExistence type="predicted"/>
<dbReference type="Pfam" id="PF13185">
    <property type="entry name" value="GAF_2"/>
    <property type="match status" value="1"/>
</dbReference>
<gene>
    <name evidence="10" type="ORF">F8B43_2111</name>
</gene>
<dbReference type="Pfam" id="PF07536">
    <property type="entry name" value="HWE_HK"/>
    <property type="match status" value="1"/>
</dbReference>
<dbReference type="AlphaFoldDB" id="A0A833N383"/>
<evidence type="ECO:0000313" key="11">
    <source>
        <dbReference type="Proteomes" id="UP000469949"/>
    </source>
</evidence>
<dbReference type="EMBL" id="WEKV01000009">
    <property type="protein sequence ID" value="KAB7785610.1"/>
    <property type="molecule type" value="Genomic_DNA"/>
</dbReference>
<keyword evidence="5" id="KW-0547">Nucleotide-binding</keyword>
<dbReference type="InterPro" id="IPR003018">
    <property type="entry name" value="GAF"/>
</dbReference>
<dbReference type="SMART" id="SM00065">
    <property type="entry name" value="GAF"/>
    <property type="match status" value="3"/>
</dbReference>